<keyword evidence="3" id="KW-0418">Kinase</keyword>
<dbReference type="InterPro" id="IPR004147">
    <property type="entry name" value="ABC1_dom"/>
</dbReference>
<accession>A0ABR7ZIE0</accession>
<comment type="caution">
    <text evidence="3">The sequence shown here is derived from an EMBL/GenBank/DDBJ whole genome shotgun (WGS) entry which is preliminary data.</text>
</comment>
<evidence type="ECO:0000259" key="2">
    <source>
        <dbReference type="Pfam" id="PF03109"/>
    </source>
</evidence>
<organism evidence="3 4">
    <name type="scientific">Anabaena cylindrica FACHB-318</name>
    <dbReference type="NCBI Taxonomy" id="2692880"/>
    <lineage>
        <taxon>Bacteria</taxon>
        <taxon>Bacillati</taxon>
        <taxon>Cyanobacteriota</taxon>
        <taxon>Cyanophyceae</taxon>
        <taxon>Nostocales</taxon>
        <taxon>Nostocaceae</taxon>
        <taxon>Anabaena</taxon>
    </lineage>
</organism>
<dbReference type="InterPro" id="IPR011009">
    <property type="entry name" value="Kinase-like_dom_sf"/>
</dbReference>
<dbReference type="InterPro" id="IPR050154">
    <property type="entry name" value="UbiB_kinase"/>
</dbReference>
<evidence type="ECO:0000313" key="3">
    <source>
        <dbReference type="EMBL" id="MBD2172420.1"/>
    </source>
</evidence>
<dbReference type="PANTHER" id="PTHR10566">
    <property type="entry name" value="CHAPERONE-ACTIVITY OF BC1 COMPLEX CABC1 -RELATED"/>
    <property type="match status" value="1"/>
</dbReference>
<feature type="domain" description="ABC1 atypical kinase-like" evidence="2">
    <location>
        <begin position="101"/>
        <end position="343"/>
    </location>
</feature>
<evidence type="ECO:0000256" key="1">
    <source>
        <dbReference type="ARBA" id="ARBA00009670"/>
    </source>
</evidence>
<evidence type="ECO:0000313" key="4">
    <source>
        <dbReference type="Proteomes" id="UP000638897"/>
    </source>
</evidence>
<dbReference type="GO" id="GO:0016301">
    <property type="term" value="F:kinase activity"/>
    <property type="evidence" value="ECO:0007669"/>
    <property type="project" value="UniProtKB-KW"/>
</dbReference>
<sequence length="572" mass="65613">MGQYQPGQLKRYNPDAIARYYRFRPWLAWGRLFKITWSFAMFVLGLKWDEWQNQVEQNKGKRATQLRELLTRLGPTFIKVGQALSTRPDLIRKDFLEELIKLQDQLPAFDNAIAYHIIESELDRPISDIYSELSPTPVAAASLGQVYRGRLLSGEEVAVKVQRPHLRPTLTLDLYLMRWTASWLAPWLPLNLGHDLTLIVDEFGTKLFEEIDYLNEGRNAEKFAHNFRNDTQVKVPSIYWRFTSSRVLTLEWINGFKLTDTDSIRKAGLDPEAIISIGVTSGLQQLLEYGFFHADPHPGNLFAMPDGRMAYIDFGMMDQLEENSKERLVDALVHLVNKDYSDLALDFVNLGFLTADTNIAPIIPALETVLGNAIGKNVSDFNFKTITDQFSELMYEYPFRVPAKFALIIRSLVTQEGIALSLNRNFKIVDVGYPYVARRLLTGESPELRRRLLNVLFKDGRFQWQRLENLIAIARSDNNFDVLPTARMGLQFLLSDEGQFLRRQLVLALTEDDRLHTEEVQRLWSLVKDDLQPNRIFNVAIGLLTDLSREGVAAILPQATSFGFFDESQAKN</sequence>
<comment type="similarity">
    <text evidence="1">Belongs to the protein kinase superfamily. ADCK protein kinase family.</text>
</comment>
<keyword evidence="3" id="KW-0808">Transferase</keyword>
<name>A0ABR7ZIE0_ANACY</name>
<dbReference type="CDD" id="cd05121">
    <property type="entry name" value="ABC1_ADCK3-like"/>
    <property type="match status" value="1"/>
</dbReference>
<protein>
    <submittedName>
        <fullName evidence="3">AarF/ABC1/UbiB kinase family protein</fullName>
    </submittedName>
</protein>
<dbReference type="Proteomes" id="UP000638897">
    <property type="component" value="Unassembled WGS sequence"/>
</dbReference>
<dbReference type="Gene3D" id="1.10.510.10">
    <property type="entry name" value="Transferase(Phosphotransferase) domain 1"/>
    <property type="match status" value="1"/>
</dbReference>
<dbReference type="SUPFAM" id="SSF56112">
    <property type="entry name" value="Protein kinase-like (PK-like)"/>
    <property type="match status" value="1"/>
</dbReference>
<reference evidence="3 4" key="1">
    <citation type="journal article" date="2020" name="ISME J.">
        <title>Comparative genomics reveals insights into cyanobacterial evolution and habitat adaptation.</title>
        <authorList>
            <person name="Chen M.Y."/>
            <person name="Teng W.K."/>
            <person name="Zhao L."/>
            <person name="Hu C.X."/>
            <person name="Zhou Y.K."/>
            <person name="Han B.P."/>
            <person name="Song L.R."/>
            <person name="Shu W.S."/>
        </authorList>
    </citation>
    <scope>NUCLEOTIDE SEQUENCE [LARGE SCALE GENOMIC DNA]</scope>
    <source>
        <strain evidence="3 4">FACHB-318</strain>
    </source>
</reference>
<proteinExistence type="inferred from homology"/>
<dbReference type="PANTHER" id="PTHR10566:SF128">
    <property type="entry name" value="UBIB DOMAIN CONTAINING KINASE"/>
    <property type="match status" value="1"/>
</dbReference>
<gene>
    <name evidence="3" type="ORF">H6F81_14420</name>
</gene>
<dbReference type="Pfam" id="PF03109">
    <property type="entry name" value="ABC1"/>
    <property type="match status" value="1"/>
</dbReference>
<dbReference type="EMBL" id="JACJQC010000011">
    <property type="protein sequence ID" value="MBD2172420.1"/>
    <property type="molecule type" value="Genomic_DNA"/>
</dbReference>
<dbReference type="RefSeq" id="WP_010994768.1">
    <property type="nucleotide sequence ID" value="NZ_JACJQC010000011.1"/>
</dbReference>
<keyword evidence="4" id="KW-1185">Reference proteome</keyword>